<proteinExistence type="predicted"/>
<keyword evidence="2 3" id="KW-0808">Transferase</keyword>
<dbReference type="Pfam" id="PF02574">
    <property type="entry name" value="S-methyl_trans"/>
    <property type="match status" value="1"/>
</dbReference>
<dbReference type="SUPFAM" id="SSF82282">
    <property type="entry name" value="Homocysteine S-methyltransferase"/>
    <property type="match status" value="1"/>
</dbReference>
<evidence type="ECO:0000256" key="1">
    <source>
        <dbReference type="ARBA" id="ARBA00022603"/>
    </source>
</evidence>
<organism evidence="5 6">
    <name type="scientific">Paraburkholderia caribensis MBA4</name>
    <dbReference type="NCBI Taxonomy" id="1323664"/>
    <lineage>
        <taxon>Bacteria</taxon>
        <taxon>Pseudomonadati</taxon>
        <taxon>Pseudomonadota</taxon>
        <taxon>Betaproteobacteria</taxon>
        <taxon>Burkholderiales</taxon>
        <taxon>Burkholderiaceae</taxon>
        <taxon>Paraburkholderia</taxon>
    </lineage>
</organism>
<sequence length="320" mass="34377">MSPYRQHLPQLADSLFITDGGLETTLIFHDGIDLPCFAAFALLRDEAGTAMLERYFARYAALARSENVGLVLESPTWRANPDWAGKLGYTAASLADANRRAIALLARVRAAHETPATPIVISGNLGPRGDGYRADARMSESEARAYHRPQIEIFAATEADMVAAFTINYAEEAIGVIQAAQACAMPVAISFTLETDGRLPTGESLADAIARTDAATDRYAAYFMINCAHPSHFASMLADAGAWRERIRGVRANASKRSHAELDEATDLDDGDPDELSGSYLALRHLLPRMTVVGGCCGTDHRHVGQICRAMKAPLAAGAA</sequence>
<name>A0A0P0RHC8_9BURK</name>
<dbReference type="EMBL" id="CP012747">
    <property type="protein sequence ID" value="ALL67796.1"/>
    <property type="molecule type" value="Genomic_DNA"/>
</dbReference>
<dbReference type="AlphaFoldDB" id="A0A0P0RHC8"/>
<evidence type="ECO:0000313" key="5">
    <source>
        <dbReference type="EMBL" id="ALL67796.1"/>
    </source>
</evidence>
<feature type="binding site" evidence="3">
    <location>
        <position position="297"/>
    </location>
    <ligand>
        <name>Zn(2+)</name>
        <dbReference type="ChEBI" id="CHEBI:29105"/>
    </ligand>
</feature>
<dbReference type="Proteomes" id="UP000019146">
    <property type="component" value="Chromosome 2"/>
</dbReference>
<evidence type="ECO:0000313" key="6">
    <source>
        <dbReference type="Proteomes" id="UP000019146"/>
    </source>
</evidence>
<dbReference type="GO" id="GO:0032259">
    <property type="term" value="P:methylation"/>
    <property type="evidence" value="ECO:0007669"/>
    <property type="project" value="UniProtKB-KW"/>
</dbReference>
<dbReference type="PANTHER" id="PTHR11103">
    <property type="entry name" value="SLR1189 PROTEIN"/>
    <property type="match status" value="1"/>
</dbReference>
<dbReference type="PANTHER" id="PTHR11103:SF18">
    <property type="entry name" value="SLR1189 PROTEIN"/>
    <property type="match status" value="1"/>
</dbReference>
<keyword evidence="3" id="KW-0479">Metal-binding</keyword>
<dbReference type="InterPro" id="IPR003726">
    <property type="entry name" value="HCY_dom"/>
</dbReference>
<feature type="binding site" evidence="3">
    <location>
        <position position="227"/>
    </location>
    <ligand>
        <name>Zn(2+)</name>
        <dbReference type="ChEBI" id="CHEBI:29105"/>
    </ligand>
</feature>
<dbReference type="GO" id="GO:0046872">
    <property type="term" value="F:metal ion binding"/>
    <property type="evidence" value="ECO:0007669"/>
    <property type="project" value="UniProtKB-KW"/>
</dbReference>
<gene>
    <name evidence="5" type="ORF">K788_0001084</name>
</gene>
<dbReference type="RefSeq" id="WP_035999622.1">
    <property type="nucleotide sequence ID" value="NZ_CP012747.1"/>
</dbReference>
<reference evidence="5 6" key="1">
    <citation type="journal article" date="2014" name="Genome Announc.">
        <title>Draft Genome Sequence of the Haloacid-Degrading Burkholderia caribensis Strain MBA4.</title>
        <authorList>
            <person name="Pan Y."/>
            <person name="Kong K.F."/>
            <person name="Tsang J.S."/>
        </authorList>
    </citation>
    <scope>NUCLEOTIDE SEQUENCE [LARGE SCALE GENOMIC DNA]</scope>
    <source>
        <strain evidence="5 6">MBA4</strain>
    </source>
</reference>
<keyword evidence="1 3" id="KW-0489">Methyltransferase</keyword>
<evidence type="ECO:0000259" key="4">
    <source>
        <dbReference type="PROSITE" id="PS50970"/>
    </source>
</evidence>
<feature type="domain" description="Hcy-binding" evidence="4">
    <location>
        <begin position="4"/>
        <end position="311"/>
    </location>
</feature>
<keyword evidence="3" id="KW-0862">Zinc</keyword>
<accession>A0A0P0RHC8</accession>
<dbReference type="InterPro" id="IPR036589">
    <property type="entry name" value="HCY_dom_sf"/>
</dbReference>
<dbReference type="GeneID" id="69971585"/>
<comment type="cofactor">
    <cofactor evidence="3">
        <name>Zn(2+)</name>
        <dbReference type="ChEBI" id="CHEBI:29105"/>
    </cofactor>
</comment>
<dbReference type="KEGG" id="bcai:K788_0001084"/>
<dbReference type="PROSITE" id="PS50970">
    <property type="entry name" value="HCY"/>
    <property type="match status" value="1"/>
</dbReference>
<evidence type="ECO:0000256" key="3">
    <source>
        <dbReference type="PROSITE-ProRule" id="PRU00333"/>
    </source>
</evidence>
<dbReference type="Gene3D" id="3.20.20.330">
    <property type="entry name" value="Homocysteine-binding-like domain"/>
    <property type="match status" value="1"/>
</dbReference>
<evidence type="ECO:0000256" key="2">
    <source>
        <dbReference type="ARBA" id="ARBA00022679"/>
    </source>
</evidence>
<feature type="binding site" evidence="3">
    <location>
        <position position="296"/>
    </location>
    <ligand>
        <name>Zn(2+)</name>
        <dbReference type="ChEBI" id="CHEBI:29105"/>
    </ligand>
</feature>
<protein>
    <submittedName>
        <fullName evidence="5">Homocysteine S-methyltransferase</fullName>
    </submittedName>
</protein>
<dbReference type="GO" id="GO:0008168">
    <property type="term" value="F:methyltransferase activity"/>
    <property type="evidence" value="ECO:0007669"/>
    <property type="project" value="UniProtKB-UniRule"/>
</dbReference>